<dbReference type="InterPro" id="IPR012944">
    <property type="entry name" value="SusD_RagB_dom"/>
</dbReference>
<evidence type="ECO:0000256" key="3">
    <source>
        <dbReference type="ARBA" id="ARBA00022729"/>
    </source>
</evidence>
<dbReference type="InterPro" id="IPR011990">
    <property type="entry name" value="TPR-like_helical_dom_sf"/>
</dbReference>
<comment type="caution">
    <text evidence="8">The sequence shown here is derived from an EMBL/GenBank/DDBJ whole genome shotgun (WGS) entry which is preliminary data.</text>
</comment>
<dbReference type="Pfam" id="PF07980">
    <property type="entry name" value="SusD_RagB"/>
    <property type="match status" value="1"/>
</dbReference>
<comment type="subcellular location">
    <subcellularLocation>
        <location evidence="1">Cell outer membrane</location>
    </subcellularLocation>
</comment>
<organism evidence="8 9">
    <name type="scientific">Chryseobacterium pennipullorum</name>
    <dbReference type="NCBI Taxonomy" id="2258963"/>
    <lineage>
        <taxon>Bacteria</taxon>
        <taxon>Pseudomonadati</taxon>
        <taxon>Bacteroidota</taxon>
        <taxon>Flavobacteriia</taxon>
        <taxon>Flavobacteriales</taxon>
        <taxon>Weeksellaceae</taxon>
        <taxon>Chryseobacterium group</taxon>
        <taxon>Chryseobacterium</taxon>
    </lineage>
</organism>
<dbReference type="Gene3D" id="1.25.40.390">
    <property type="match status" value="1"/>
</dbReference>
<dbReference type="InterPro" id="IPR033985">
    <property type="entry name" value="SusD-like_N"/>
</dbReference>
<dbReference type="RefSeq" id="WP_115926540.1">
    <property type="nucleotide sequence ID" value="NZ_QNVV01000002.1"/>
</dbReference>
<gene>
    <name evidence="8" type="ORF">DRF67_03040</name>
</gene>
<proteinExistence type="inferred from homology"/>
<keyword evidence="5" id="KW-0998">Cell outer membrane</keyword>
<protein>
    <submittedName>
        <fullName evidence="8">RagB/SusD family nutrient uptake outer membrane protein</fullName>
    </submittedName>
</protein>
<evidence type="ECO:0000259" key="6">
    <source>
        <dbReference type="Pfam" id="PF07980"/>
    </source>
</evidence>
<dbReference type="CDD" id="cd08977">
    <property type="entry name" value="SusD"/>
    <property type="match status" value="1"/>
</dbReference>
<name>A0A3D9B724_9FLAO</name>
<keyword evidence="9" id="KW-1185">Reference proteome</keyword>
<dbReference type="Pfam" id="PF14322">
    <property type="entry name" value="SusD-like_3"/>
    <property type="match status" value="1"/>
</dbReference>
<evidence type="ECO:0000313" key="8">
    <source>
        <dbReference type="EMBL" id="REC49470.1"/>
    </source>
</evidence>
<keyword evidence="3" id="KW-0732">Signal</keyword>
<dbReference type="PROSITE" id="PS51257">
    <property type="entry name" value="PROKAR_LIPOPROTEIN"/>
    <property type="match status" value="1"/>
</dbReference>
<evidence type="ECO:0000256" key="4">
    <source>
        <dbReference type="ARBA" id="ARBA00023136"/>
    </source>
</evidence>
<dbReference type="SUPFAM" id="SSF48452">
    <property type="entry name" value="TPR-like"/>
    <property type="match status" value="1"/>
</dbReference>
<dbReference type="EMBL" id="QNVV01000002">
    <property type="protein sequence ID" value="REC49470.1"/>
    <property type="molecule type" value="Genomic_DNA"/>
</dbReference>
<dbReference type="Proteomes" id="UP000256257">
    <property type="component" value="Unassembled WGS sequence"/>
</dbReference>
<keyword evidence="4" id="KW-0472">Membrane</keyword>
<sequence length="444" mass="49701">MKKNIIKYLIVSSSLLAIVGCGRDMVGSETVDTDRQVGDGFIKTDAIARTAANGIYNNMQNRYVYGGELHFFEGLFADDFTHTGTFSEFAEAGASNFLDTNLSVRRIFGAHYTVIRTCNAIIDQVETKPILGNTITDPVKNQVLGEAYAGRALMYLNLVRLFGGVAYVTTPIYIADEVVRPKRDSKEFVYESIVNDLKKSIEFFKKNNEKSETFLSLDAAQVILAKTYMETGQYNDAKAILENIKGYSLSASYTALFSSSISTEHIFKINFTETDGGNQAFFFYPALVGGRGEVSLRTQFMSIFDTDDKRKMFALAQGRNYFRKYSNPGSGADNIPIIRYADVLLSLAECRLKTSGDALTPVNQVRERAGIAPLAAVTLDDVLMERRKELYGEADRWFSVKRFGKAQEVIESKGRPYFSKRLDLWPIPAWQLINNPNTNQNPGY</sequence>
<feature type="domain" description="RagB/SusD" evidence="6">
    <location>
        <begin position="317"/>
        <end position="444"/>
    </location>
</feature>
<dbReference type="AlphaFoldDB" id="A0A3D9B724"/>
<evidence type="ECO:0000313" key="9">
    <source>
        <dbReference type="Proteomes" id="UP000256257"/>
    </source>
</evidence>
<evidence type="ECO:0000256" key="5">
    <source>
        <dbReference type="ARBA" id="ARBA00023237"/>
    </source>
</evidence>
<reference evidence="8 9" key="1">
    <citation type="submission" date="2018-06" db="EMBL/GenBank/DDBJ databases">
        <title>Novel Chryseobacterium species.</title>
        <authorList>
            <person name="Newman J."/>
            <person name="Hugo C."/>
            <person name="Oosthuizen L."/>
            <person name="Charimba G."/>
        </authorList>
    </citation>
    <scope>NUCLEOTIDE SEQUENCE [LARGE SCALE GENOMIC DNA]</scope>
    <source>
        <strain evidence="8 9">7_F195</strain>
    </source>
</reference>
<comment type="similarity">
    <text evidence="2">Belongs to the SusD family.</text>
</comment>
<feature type="domain" description="SusD-like N-terminal" evidence="7">
    <location>
        <begin position="76"/>
        <end position="228"/>
    </location>
</feature>
<dbReference type="GO" id="GO:0009279">
    <property type="term" value="C:cell outer membrane"/>
    <property type="evidence" value="ECO:0007669"/>
    <property type="project" value="UniProtKB-SubCell"/>
</dbReference>
<accession>A0A3D9B724</accession>
<evidence type="ECO:0000256" key="2">
    <source>
        <dbReference type="ARBA" id="ARBA00006275"/>
    </source>
</evidence>
<dbReference type="OrthoDB" id="5694214at2"/>
<evidence type="ECO:0000256" key="1">
    <source>
        <dbReference type="ARBA" id="ARBA00004442"/>
    </source>
</evidence>
<evidence type="ECO:0000259" key="7">
    <source>
        <dbReference type="Pfam" id="PF14322"/>
    </source>
</evidence>